<dbReference type="Proteomes" id="UP000008827">
    <property type="component" value="Chromosome 18"/>
</dbReference>
<feature type="domain" description="DNA2/NAM7 helicase helicase" evidence="1">
    <location>
        <begin position="44"/>
        <end position="325"/>
    </location>
</feature>
<dbReference type="SMR" id="A0A0R0EVT1"/>
<dbReference type="InterPro" id="IPR047187">
    <property type="entry name" value="SF1_C_Upf1"/>
</dbReference>
<feature type="domain" description="DNA2/NAM7 helicase-like C-terminal" evidence="2">
    <location>
        <begin position="405"/>
        <end position="492"/>
    </location>
</feature>
<dbReference type="Gramene" id="KRG98029">
    <property type="protein sequence ID" value="KRG98029"/>
    <property type="gene ID" value="GLYMA_18G045700"/>
</dbReference>
<dbReference type="Pfam" id="PF13087">
    <property type="entry name" value="AAA_12"/>
    <property type="match status" value="1"/>
</dbReference>
<proteinExistence type="predicted"/>
<evidence type="ECO:0000313" key="3">
    <source>
        <dbReference type="EMBL" id="KRG98029.1"/>
    </source>
</evidence>
<dbReference type="OrthoDB" id="6513042at2759"/>
<reference evidence="3" key="3">
    <citation type="submission" date="2018-07" db="EMBL/GenBank/DDBJ databases">
        <title>WGS assembly of Glycine max.</title>
        <authorList>
            <person name="Schmutz J."/>
            <person name="Cannon S."/>
            <person name="Schlueter J."/>
            <person name="Ma J."/>
            <person name="Mitros T."/>
            <person name="Nelson W."/>
            <person name="Hyten D."/>
            <person name="Song Q."/>
            <person name="Thelen J."/>
            <person name="Cheng J."/>
            <person name="Xu D."/>
            <person name="Hellsten U."/>
            <person name="May G."/>
            <person name="Yu Y."/>
            <person name="Sakurai T."/>
            <person name="Umezawa T."/>
            <person name="Bhattacharyya M."/>
            <person name="Sandhu D."/>
            <person name="Valliyodan B."/>
            <person name="Lindquist E."/>
            <person name="Peto M."/>
            <person name="Grant D."/>
            <person name="Shu S."/>
            <person name="Goodstein D."/>
            <person name="Barry K."/>
            <person name="Futrell-Griggs M."/>
            <person name="Abernathy B."/>
            <person name="Du J."/>
            <person name="Tian Z."/>
            <person name="Zhu L."/>
            <person name="Gill N."/>
            <person name="Joshi T."/>
            <person name="Libault M."/>
            <person name="Sethuraman A."/>
            <person name="Zhang X."/>
            <person name="Shinozaki K."/>
            <person name="Nguyen H."/>
            <person name="Wing R."/>
            <person name="Cregan P."/>
            <person name="Specht J."/>
            <person name="Grimwood J."/>
            <person name="Rokhsar D."/>
            <person name="Stacey G."/>
            <person name="Shoemaker R."/>
            <person name="Jackson S."/>
        </authorList>
    </citation>
    <scope>NUCLEOTIDE SEQUENCE</scope>
    <source>
        <tissue evidence="3">Callus</tissue>
    </source>
</reference>
<evidence type="ECO:0000259" key="1">
    <source>
        <dbReference type="Pfam" id="PF13086"/>
    </source>
</evidence>
<dbReference type="EMBL" id="CM000851">
    <property type="protein sequence ID" value="KRG98029.1"/>
    <property type="molecule type" value="Genomic_DNA"/>
</dbReference>
<dbReference type="InterPro" id="IPR045055">
    <property type="entry name" value="DNA2/NAM7-like"/>
</dbReference>
<dbReference type="EnsemblPlants" id="KRG98029">
    <property type="protein sequence ID" value="KRG98029"/>
    <property type="gene ID" value="GLYMA_18G045700"/>
</dbReference>
<dbReference type="GO" id="GO:0004386">
    <property type="term" value="F:helicase activity"/>
    <property type="evidence" value="ECO:0007669"/>
    <property type="project" value="InterPro"/>
</dbReference>
<protein>
    <recommendedName>
        <fullName evidence="6">DNA2/NAM7 helicase-like C-terminal domain-containing protein</fullName>
    </recommendedName>
</protein>
<dbReference type="GO" id="GO:0003723">
    <property type="term" value="F:RNA binding"/>
    <property type="evidence" value="ECO:0000318"/>
    <property type="project" value="GO_Central"/>
</dbReference>
<reference evidence="3 4" key="1">
    <citation type="journal article" date="2010" name="Nature">
        <title>Genome sequence of the palaeopolyploid soybean.</title>
        <authorList>
            <person name="Schmutz J."/>
            <person name="Cannon S.B."/>
            <person name="Schlueter J."/>
            <person name="Ma J."/>
            <person name="Mitros T."/>
            <person name="Nelson W."/>
            <person name="Hyten D.L."/>
            <person name="Song Q."/>
            <person name="Thelen J.J."/>
            <person name="Cheng J."/>
            <person name="Xu D."/>
            <person name="Hellsten U."/>
            <person name="May G.D."/>
            <person name="Yu Y."/>
            <person name="Sakurai T."/>
            <person name="Umezawa T."/>
            <person name="Bhattacharyya M.K."/>
            <person name="Sandhu D."/>
            <person name="Valliyodan B."/>
            <person name="Lindquist E."/>
            <person name="Peto M."/>
            <person name="Grant D."/>
            <person name="Shu S."/>
            <person name="Goodstein D."/>
            <person name="Barry K."/>
            <person name="Futrell-Griggs M."/>
            <person name="Abernathy B."/>
            <person name="Du J."/>
            <person name="Tian Z."/>
            <person name="Zhu L."/>
            <person name="Gill N."/>
            <person name="Joshi T."/>
            <person name="Libault M."/>
            <person name="Sethuraman A."/>
            <person name="Zhang X.-C."/>
            <person name="Shinozaki K."/>
            <person name="Nguyen H.T."/>
            <person name="Wing R.A."/>
            <person name="Cregan P."/>
            <person name="Specht J."/>
            <person name="Grimwood J."/>
            <person name="Rokhsar D."/>
            <person name="Stacey G."/>
            <person name="Shoemaker R.C."/>
            <person name="Jackson S.A."/>
        </authorList>
    </citation>
    <scope>NUCLEOTIDE SEQUENCE [LARGE SCALE GENOMIC DNA]</scope>
    <source>
        <strain evidence="4">cv. Williams 82</strain>
        <tissue evidence="3">Callus</tissue>
    </source>
</reference>
<evidence type="ECO:0008006" key="6">
    <source>
        <dbReference type="Google" id="ProtNLM"/>
    </source>
</evidence>
<dbReference type="PANTHER" id="PTHR10887:SF522">
    <property type="entry name" value="P-LOOP CONTAINING NUCLEOSIDE TRIPHOSPHATE HYDROLASES SUPERFAMILY PROTEIN"/>
    <property type="match status" value="1"/>
</dbReference>
<organism evidence="3">
    <name type="scientific">Glycine max</name>
    <name type="common">Soybean</name>
    <name type="synonym">Glycine hispida</name>
    <dbReference type="NCBI Taxonomy" id="3847"/>
    <lineage>
        <taxon>Eukaryota</taxon>
        <taxon>Viridiplantae</taxon>
        <taxon>Streptophyta</taxon>
        <taxon>Embryophyta</taxon>
        <taxon>Tracheophyta</taxon>
        <taxon>Spermatophyta</taxon>
        <taxon>Magnoliopsida</taxon>
        <taxon>eudicotyledons</taxon>
        <taxon>Gunneridae</taxon>
        <taxon>Pentapetalae</taxon>
        <taxon>rosids</taxon>
        <taxon>fabids</taxon>
        <taxon>Fabales</taxon>
        <taxon>Fabaceae</taxon>
        <taxon>Papilionoideae</taxon>
        <taxon>50 kb inversion clade</taxon>
        <taxon>NPAAA clade</taxon>
        <taxon>indigoferoid/millettioid clade</taxon>
        <taxon>Phaseoleae</taxon>
        <taxon>Glycine</taxon>
        <taxon>Glycine subgen. Soja</taxon>
    </lineage>
</organism>
<evidence type="ECO:0000313" key="5">
    <source>
        <dbReference type="Proteomes" id="UP000008827"/>
    </source>
</evidence>
<dbReference type="SUPFAM" id="SSF52540">
    <property type="entry name" value="P-loop containing nucleoside triphosphate hydrolases"/>
    <property type="match status" value="1"/>
</dbReference>
<dbReference type="PaxDb" id="3847-GLYMA18G05201.1"/>
<evidence type="ECO:0000259" key="2">
    <source>
        <dbReference type="Pfam" id="PF13087"/>
    </source>
</evidence>
<evidence type="ECO:0000313" key="4">
    <source>
        <dbReference type="EnsemblPlants" id="KRG98029"/>
    </source>
</evidence>
<dbReference type="Pfam" id="PF13086">
    <property type="entry name" value="AAA_11"/>
    <property type="match status" value="1"/>
</dbReference>
<dbReference type="OMA" id="ENIGRDY"/>
<name>A0A0R0EVT1_SOYBN</name>
<sequence>MEAYTLSNIVELLMLNGENCQLCFSGENHSVACSSVQNIIRSQNLNQSQKEAVVSCVTSRKWTGKTKTVASLLFSLLKLKTRTLACAPTNTAVLEVAARLQNLVKESLECDTFGIRDIVVFGNRSRMKVDSYWCLHDVFLDFRVDNLFKQFARQKYFNEKHDDPLTLVQFLKKESSCIKEQYLLYKDQKRTSIMTLEQYFMQRLCSNRQQLKEYMRTLHTHLPTSLIPLDSLENFLSKAKFKQTSDGCDDGESILDCLGRLGIKKEECLVKLKSLSQTTSLPNITDKYEMAKFYLMSARLIFCTAASSTKLFTDGMTPVEFLVIDVKSQVSQEAEYGSSLFERLVSLGHKKHLLNVQYRMHPSISVFPNKEFYEKQISDALFVREMSYNRRSLEGKMYDSYSFINIAKEFLSTGKKVSIGIISPYNGQVYEIQERITVRSVDGFQGGEDDIIIIISTVRSNGNGKIGFLDNRQRANVALTRSRHCLWILGNEKTLSSGDSLWRNLKLAKAIEEEALRIEIPDESESPFKKLSLRGTSRTTATTLRGSFRGRPRTPRW</sequence>
<dbReference type="PANTHER" id="PTHR10887">
    <property type="entry name" value="DNA2/NAM7 HELICASE FAMILY"/>
    <property type="match status" value="1"/>
</dbReference>
<dbReference type="InterPro" id="IPR041677">
    <property type="entry name" value="DNA2/NAM7_AAA_11"/>
</dbReference>
<dbReference type="InParanoid" id="A0A0R0EVT1"/>
<dbReference type="CDD" id="cd18808">
    <property type="entry name" value="SF1_C_Upf1"/>
    <property type="match status" value="1"/>
</dbReference>
<gene>
    <name evidence="3" type="ORF">GLYMA_18G045700</name>
</gene>
<keyword evidence="5" id="KW-1185">Reference proteome</keyword>
<accession>A0A0R0EVT1</accession>
<dbReference type="Gene3D" id="3.40.50.300">
    <property type="entry name" value="P-loop containing nucleotide triphosphate hydrolases"/>
    <property type="match status" value="2"/>
</dbReference>
<dbReference type="STRING" id="3847.A0A0R0EVT1"/>
<dbReference type="InterPro" id="IPR027417">
    <property type="entry name" value="P-loop_NTPase"/>
</dbReference>
<reference evidence="4" key="2">
    <citation type="submission" date="2018-02" db="UniProtKB">
        <authorList>
            <consortium name="EnsemblPlants"/>
        </authorList>
    </citation>
    <scope>IDENTIFICATION</scope>
    <source>
        <strain evidence="4">Williams 82</strain>
    </source>
</reference>
<dbReference type="AlphaFoldDB" id="A0A0R0EVT1"/>
<dbReference type="InterPro" id="IPR041679">
    <property type="entry name" value="DNA2/NAM7-like_C"/>
</dbReference>